<dbReference type="Proteomes" id="UP000317496">
    <property type="component" value="Chromosome"/>
</dbReference>
<evidence type="ECO:0008006" key="4">
    <source>
        <dbReference type="Google" id="ProtNLM"/>
    </source>
</evidence>
<accession>A0A516H0V3</accession>
<proteinExistence type="predicted"/>
<protein>
    <recommendedName>
        <fullName evidence="4">RcnB family protein</fullName>
    </recommendedName>
</protein>
<keyword evidence="1" id="KW-0732">Signal</keyword>
<dbReference type="RefSeq" id="WP_144068191.1">
    <property type="nucleotide sequence ID" value="NZ_CP041636.1"/>
</dbReference>
<sequence length="159" mass="17128">MRGLPHAGLVLALLAGISAVQAQMPGPNLAPPPTLPADAPQQTALITAAPETVDDRIAFNSSERWLIPTFYERVRDKQKRAARNKKYDRVLPAGLTADPAKGDRLPMTVLSALDRLPGPLLRELPPARPETDRVLVGKNILMVSTASGEVLDILPGILY</sequence>
<organism evidence="2 3">
    <name type="scientific">Ferrovibrio terrae</name>
    <dbReference type="NCBI Taxonomy" id="2594003"/>
    <lineage>
        <taxon>Bacteria</taxon>
        <taxon>Pseudomonadati</taxon>
        <taxon>Pseudomonadota</taxon>
        <taxon>Alphaproteobacteria</taxon>
        <taxon>Rhodospirillales</taxon>
        <taxon>Rhodospirillaceae</taxon>
        <taxon>Ferrovibrio</taxon>
    </lineage>
</organism>
<feature type="signal peptide" evidence="1">
    <location>
        <begin position="1"/>
        <end position="22"/>
    </location>
</feature>
<dbReference type="EMBL" id="CP041636">
    <property type="protein sequence ID" value="QDO97210.1"/>
    <property type="molecule type" value="Genomic_DNA"/>
</dbReference>
<dbReference type="Gene3D" id="3.10.450.160">
    <property type="entry name" value="inner membrane protein cigr"/>
    <property type="match status" value="1"/>
</dbReference>
<gene>
    <name evidence="2" type="ORF">FNB15_07980</name>
</gene>
<dbReference type="AlphaFoldDB" id="A0A516H0V3"/>
<reference evidence="2 3" key="1">
    <citation type="submission" date="2019-07" db="EMBL/GenBank/DDBJ databases">
        <title>Genome sequencing for Ferrovibrio sp. K5.</title>
        <authorList>
            <person name="Park S.-J."/>
        </authorList>
    </citation>
    <scope>NUCLEOTIDE SEQUENCE [LARGE SCALE GENOMIC DNA]</scope>
    <source>
        <strain evidence="2 3">K5</strain>
    </source>
</reference>
<keyword evidence="3" id="KW-1185">Reference proteome</keyword>
<feature type="chain" id="PRO_5021875654" description="RcnB family protein" evidence="1">
    <location>
        <begin position="23"/>
        <end position="159"/>
    </location>
</feature>
<name>A0A516H0V3_9PROT</name>
<evidence type="ECO:0000256" key="1">
    <source>
        <dbReference type="SAM" id="SignalP"/>
    </source>
</evidence>
<evidence type="ECO:0000313" key="2">
    <source>
        <dbReference type="EMBL" id="QDO97210.1"/>
    </source>
</evidence>
<dbReference type="KEGG" id="fer:FNB15_07980"/>
<evidence type="ECO:0000313" key="3">
    <source>
        <dbReference type="Proteomes" id="UP000317496"/>
    </source>
</evidence>